<dbReference type="Gene3D" id="3.75.10.10">
    <property type="entry name" value="L-arginine/glycine Amidinotransferase, Chain A"/>
    <property type="match status" value="1"/>
</dbReference>
<accession>A0A135TZ40</accession>
<proteinExistence type="predicted"/>
<protein>
    <submittedName>
        <fullName evidence="2">Uncharacterized protein</fullName>
    </submittedName>
</protein>
<gene>
    <name evidence="2" type="ORF">CSIM01_11862</name>
</gene>
<dbReference type="EMBL" id="JFBX01000020">
    <property type="protein sequence ID" value="KXH53342.1"/>
    <property type="molecule type" value="Genomic_DNA"/>
</dbReference>
<evidence type="ECO:0000256" key="1">
    <source>
        <dbReference type="SAM" id="SignalP"/>
    </source>
</evidence>
<organism evidence="2 3">
    <name type="scientific">Colletotrichum simmondsii</name>
    <dbReference type="NCBI Taxonomy" id="703756"/>
    <lineage>
        <taxon>Eukaryota</taxon>
        <taxon>Fungi</taxon>
        <taxon>Dikarya</taxon>
        <taxon>Ascomycota</taxon>
        <taxon>Pezizomycotina</taxon>
        <taxon>Sordariomycetes</taxon>
        <taxon>Hypocreomycetidae</taxon>
        <taxon>Glomerellales</taxon>
        <taxon>Glomerellaceae</taxon>
        <taxon>Colletotrichum</taxon>
        <taxon>Colletotrichum acutatum species complex</taxon>
    </lineage>
</organism>
<name>A0A135TZ40_9PEZI</name>
<dbReference type="OrthoDB" id="5102063at2759"/>
<dbReference type="AlphaFoldDB" id="A0A135TZ40"/>
<evidence type="ECO:0000313" key="3">
    <source>
        <dbReference type="Proteomes" id="UP000070328"/>
    </source>
</evidence>
<evidence type="ECO:0000313" key="2">
    <source>
        <dbReference type="EMBL" id="KXH53342.1"/>
    </source>
</evidence>
<keyword evidence="3" id="KW-1185">Reference proteome</keyword>
<dbReference type="Proteomes" id="UP000070328">
    <property type="component" value="Unassembled WGS sequence"/>
</dbReference>
<comment type="caution">
    <text evidence="2">The sequence shown here is derived from an EMBL/GenBank/DDBJ whole genome shotgun (WGS) entry which is preliminary data.</text>
</comment>
<reference evidence="2 3" key="1">
    <citation type="submission" date="2014-02" db="EMBL/GenBank/DDBJ databases">
        <title>The genome sequence of Colletotrichum simmondsii CBS122122.</title>
        <authorList>
            <person name="Baroncelli R."/>
            <person name="Thon M.R."/>
        </authorList>
    </citation>
    <scope>NUCLEOTIDE SEQUENCE [LARGE SCALE GENOMIC DNA]</scope>
    <source>
        <strain evidence="2 3">CBS122122</strain>
    </source>
</reference>
<keyword evidence="1" id="KW-0732">Signal</keyword>
<sequence>MLLSTKVATITLAVLHFRAAVSQRPVLWADSAPIVTAPSTRLLRLTGRSGPHFVEQSSSPMSATPFIVVQISTSREPSEQPGARILQQRLQPSTPLARLGRATDDIPIDVANDVYTQIYVTPEAAVKRLIDPEFIFSATQLKAGMSLGIDGREFITDTVEWDGKVTVHFDLHVVTSIFSDAVLLKVRPVLTHNHLQRVKTFITAGLQTPLYLFNQSSDVWAQDLIEPACARMSGPDGSLSIRIVLRSAQSIRTGGRQVIELLRGKGVDGF</sequence>
<feature type="signal peptide" evidence="1">
    <location>
        <begin position="1"/>
        <end position="22"/>
    </location>
</feature>
<feature type="chain" id="PRO_5007804456" evidence="1">
    <location>
        <begin position="23"/>
        <end position="270"/>
    </location>
</feature>